<feature type="non-terminal residue" evidence="2">
    <location>
        <position position="1"/>
    </location>
</feature>
<protein>
    <submittedName>
        <fullName evidence="2">26356_t:CDS:1</fullName>
    </submittedName>
</protein>
<accession>A0ABN7XDV8</accession>
<feature type="non-terminal residue" evidence="2">
    <location>
        <position position="104"/>
    </location>
</feature>
<dbReference type="Proteomes" id="UP000789901">
    <property type="component" value="Unassembled WGS sequence"/>
</dbReference>
<keyword evidence="3" id="KW-1185">Reference proteome</keyword>
<evidence type="ECO:0000313" key="2">
    <source>
        <dbReference type="EMBL" id="CAG8853205.1"/>
    </source>
</evidence>
<sequence length="104" mass="12085">RHLLILIQIIKIQTILKIAILTTRNTNVEDINQLILQKIPDFKEFEYLSANFVENKDQEDQSLYPVEFLNTLTPSGILPYRLVLKKDVPVILLHNLDPTKGLYN</sequence>
<dbReference type="PANTHER" id="PTHR10492">
    <property type="match status" value="1"/>
</dbReference>
<feature type="domain" description="DNA helicase Pif1-like 2B" evidence="1">
    <location>
        <begin position="67"/>
        <end position="104"/>
    </location>
</feature>
<dbReference type="InterPro" id="IPR049163">
    <property type="entry name" value="Pif1-like_2B_dom"/>
</dbReference>
<name>A0ABN7XDV8_GIGMA</name>
<gene>
    <name evidence="2" type="ORF">GMARGA_LOCUS42026</name>
</gene>
<evidence type="ECO:0000313" key="3">
    <source>
        <dbReference type="Proteomes" id="UP000789901"/>
    </source>
</evidence>
<dbReference type="PANTHER" id="PTHR10492:SF92">
    <property type="entry name" value="ATP-DEPENDENT DNA HELICASE"/>
    <property type="match status" value="1"/>
</dbReference>
<comment type="caution">
    <text evidence="2">The sequence shown here is derived from an EMBL/GenBank/DDBJ whole genome shotgun (WGS) entry which is preliminary data.</text>
</comment>
<organism evidence="2 3">
    <name type="scientific">Gigaspora margarita</name>
    <dbReference type="NCBI Taxonomy" id="4874"/>
    <lineage>
        <taxon>Eukaryota</taxon>
        <taxon>Fungi</taxon>
        <taxon>Fungi incertae sedis</taxon>
        <taxon>Mucoromycota</taxon>
        <taxon>Glomeromycotina</taxon>
        <taxon>Glomeromycetes</taxon>
        <taxon>Diversisporales</taxon>
        <taxon>Gigasporaceae</taxon>
        <taxon>Gigaspora</taxon>
    </lineage>
</organism>
<evidence type="ECO:0000259" key="1">
    <source>
        <dbReference type="Pfam" id="PF21530"/>
    </source>
</evidence>
<reference evidence="2 3" key="1">
    <citation type="submission" date="2021-06" db="EMBL/GenBank/DDBJ databases">
        <authorList>
            <person name="Kallberg Y."/>
            <person name="Tangrot J."/>
            <person name="Rosling A."/>
        </authorList>
    </citation>
    <scope>NUCLEOTIDE SEQUENCE [LARGE SCALE GENOMIC DNA]</scope>
    <source>
        <strain evidence="2 3">120-4 pot B 10/14</strain>
    </source>
</reference>
<proteinExistence type="predicted"/>
<dbReference type="EMBL" id="CAJVQB010121321">
    <property type="protein sequence ID" value="CAG8853205.1"/>
    <property type="molecule type" value="Genomic_DNA"/>
</dbReference>
<dbReference type="Pfam" id="PF21530">
    <property type="entry name" value="Pif1_2B_dom"/>
    <property type="match status" value="1"/>
</dbReference>